<comment type="caution">
    <text evidence="1">The sequence shown here is derived from an EMBL/GenBank/DDBJ whole genome shotgun (WGS) entry which is preliminary data.</text>
</comment>
<proteinExistence type="predicted"/>
<sequence length="213" mass="23860">MSLHRRKLHRKQEIPDHRLCHSPILTVPLLERLLPVRRCRRKLFLQVRKLHRPADSQGSMAVLDSVEGRVQPETSDNGVRNMRLIGVMANHCSTGELSNGVKALFSSVFSDEQIKEDENAEVQGMNTNSATDEVIDAVRDIWKGEELTFDHNYVRVLGAVAKTGVEGTPQESIETYVAIEGLKDTEDDGMSLDTPSATETIMILSTRKEEAPR</sequence>
<organism evidence="1 2">
    <name type="scientific">Cuscuta epithymum</name>
    <dbReference type="NCBI Taxonomy" id="186058"/>
    <lineage>
        <taxon>Eukaryota</taxon>
        <taxon>Viridiplantae</taxon>
        <taxon>Streptophyta</taxon>
        <taxon>Embryophyta</taxon>
        <taxon>Tracheophyta</taxon>
        <taxon>Spermatophyta</taxon>
        <taxon>Magnoliopsida</taxon>
        <taxon>eudicotyledons</taxon>
        <taxon>Gunneridae</taxon>
        <taxon>Pentapetalae</taxon>
        <taxon>asterids</taxon>
        <taxon>lamiids</taxon>
        <taxon>Solanales</taxon>
        <taxon>Convolvulaceae</taxon>
        <taxon>Cuscuteae</taxon>
        <taxon>Cuscuta</taxon>
        <taxon>Cuscuta subgen. Cuscuta</taxon>
    </lineage>
</organism>
<dbReference type="Proteomes" id="UP001152523">
    <property type="component" value="Unassembled WGS sequence"/>
</dbReference>
<accession>A0AAV0EIP5</accession>
<protein>
    <submittedName>
        <fullName evidence="1">Uncharacterized protein</fullName>
    </submittedName>
</protein>
<name>A0AAV0EIP5_9ASTE</name>
<keyword evidence="2" id="KW-1185">Reference proteome</keyword>
<dbReference type="SUPFAM" id="SSF82199">
    <property type="entry name" value="SET domain"/>
    <property type="match status" value="1"/>
</dbReference>
<evidence type="ECO:0000313" key="2">
    <source>
        <dbReference type="Proteomes" id="UP001152523"/>
    </source>
</evidence>
<reference evidence="1" key="1">
    <citation type="submission" date="2022-07" db="EMBL/GenBank/DDBJ databases">
        <authorList>
            <person name="Macas J."/>
            <person name="Novak P."/>
            <person name="Neumann P."/>
        </authorList>
    </citation>
    <scope>NUCLEOTIDE SEQUENCE</scope>
</reference>
<dbReference type="EMBL" id="CAMAPF010000933">
    <property type="protein sequence ID" value="CAH9124047.1"/>
    <property type="molecule type" value="Genomic_DNA"/>
</dbReference>
<gene>
    <name evidence="1" type="ORF">CEPIT_LOCUS25687</name>
</gene>
<dbReference type="AlphaFoldDB" id="A0AAV0EIP5"/>
<dbReference type="InterPro" id="IPR046341">
    <property type="entry name" value="SET_dom_sf"/>
</dbReference>
<evidence type="ECO:0000313" key="1">
    <source>
        <dbReference type="EMBL" id="CAH9124047.1"/>
    </source>
</evidence>